<gene>
    <name evidence="1" type="ORF">FPE_LOCUS35273</name>
</gene>
<dbReference type="GO" id="GO:0004535">
    <property type="term" value="F:poly(A)-specific ribonuclease activity"/>
    <property type="evidence" value="ECO:0007669"/>
    <property type="project" value="InterPro"/>
</dbReference>
<name>A0AAD2EFQ2_9LAMI</name>
<dbReference type="SUPFAM" id="SSF53098">
    <property type="entry name" value="Ribonuclease H-like"/>
    <property type="match status" value="1"/>
</dbReference>
<evidence type="ECO:0000313" key="1">
    <source>
        <dbReference type="EMBL" id="CAI9787843.1"/>
    </source>
</evidence>
<accession>A0AAD2EFQ2</accession>
<evidence type="ECO:0000313" key="2">
    <source>
        <dbReference type="Proteomes" id="UP000834106"/>
    </source>
</evidence>
<dbReference type="Proteomes" id="UP000834106">
    <property type="component" value="Chromosome 23"/>
</dbReference>
<dbReference type="AlphaFoldDB" id="A0AAD2EFQ2"/>
<reference evidence="1" key="1">
    <citation type="submission" date="2023-05" db="EMBL/GenBank/DDBJ databases">
        <authorList>
            <person name="Huff M."/>
        </authorList>
    </citation>
    <scope>NUCLEOTIDE SEQUENCE</scope>
</reference>
<dbReference type="PANTHER" id="PTHR10797">
    <property type="entry name" value="CCR4-NOT TRANSCRIPTION COMPLEX SUBUNIT"/>
    <property type="match status" value="1"/>
</dbReference>
<dbReference type="InterPro" id="IPR039637">
    <property type="entry name" value="CNOT7/CNOT8/Pop2"/>
</dbReference>
<proteinExistence type="predicted"/>
<dbReference type="GO" id="GO:0003676">
    <property type="term" value="F:nucleic acid binding"/>
    <property type="evidence" value="ECO:0007669"/>
    <property type="project" value="InterPro"/>
</dbReference>
<sequence>MKLIQLDLTLFDEKAISWKFNFREFGVDKDLQNSDSIALLKRQDIDFSKNKQARICSFHFAKLFVASELSMALTWLNQNPTLVFDMKQIMRIHRVNGGHDRVAEFECRVMSLSS</sequence>
<dbReference type="Gene3D" id="3.30.420.10">
    <property type="entry name" value="Ribonuclease H-like superfamily/Ribonuclease H"/>
    <property type="match status" value="1"/>
</dbReference>
<dbReference type="GO" id="GO:0030014">
    <property type="term" value="C:CCR4-NOT complex"/>
    <property type="evidence" value="ECO:0007669"/>
    <property type="project" value="InterPro"/>
</dbReference>
<protein>
    <submittedName>
        <fullName evidence="1">Uncharacterized protein</fullName>
    </submittedName>
</protein>
<dbReference type="InterPro" id="IPR036397">
    <property type="entry name" value="RNaseH_sf"/>
</dbReference>
<organism evidence="1 2">
    <name type="scientific">Fraxinus pennsylvanica</name>
    <dbReference type="NCBI Taxonomy" id="56036"/>
    <lineage>
        <taxon>Eukaryota</taxon>
        <taxon>Viridiplantae</taxon>
        <taxon>Streptophyta</taxon>
        <taxon>Embryophyta</taxon>
        <taxon>Tracheophyta</taxon>
        <taxon>Spermatophyta</taxon>
        <taxon>Magnoliopsida</taxon>
        <taxon>eudicotyledons</taxon>
        <taxon>Gunneridae</taxon>
        <taxon>Pentapetalae</taxon>
        <taxon>asterids</taxon>
        <taxon>lamiids</taxon>
        <taxon>Lamiales</taxon>
        <taxon>Oleaceae</taxon>
        <taxon>Oleeae</taxon>
        <taxon>Fraxinus</taxon>
    </lineage>
</organism>
<dbReference type="EMBL" id="OU503058">
    <property type="protein sequence ID" value="CAI9787843.1"/>
    <property type="molecule type" value="Genomic_DNA"/>
</dbReference>
<keyword evidence="2" id="KW-1185">Reference proteome</keyword>
<dbReference type="InterPro" id="IPR012337">
    <property type="entry name" value="RNaseH-like_sf"/>
</dbReference>